<evidence type="ECO:0000313" key="3">
    <source>
        <dbReference type="Proteomes" id="UP000007797"/>
    </source>
</evidence>
<dbReference type="EMBL" id="GL883028">
    <property type="protein sequence ID" value="EGG14692.1"/>
    <property type="molecule type" value="Genomic_DNA"/>
</dbReference>
<dbReference type="FunFam" id="3.10.20.90:FF:000202">
    <property type="entry name" value="Small ubiquitin-related modifier I"/>
    <property type="match status" value="1"/>
</dbReference>
<dbReference type="GeneID" id="14866723"/>
<dbReference type="InterPro" id="IPR000626">
    <property type="entry name" value="Ubiquitin-like_dom"/>
</dbReference>
<feature type="domain" description="Ubiquitin-like" evidence="1">
    <location>
        <begin position="17"/>
        <end position="94"/>
    </location>
</feature>
<dbReference type="OMA" id="MKIYCAR"/>
<dbReference type="SUPFAM" id="SSF54236">
    <property type="entry name" value="Ubiquitin-like"/>
    <property type="match status" value="1"/>
</dbReference>
<dbReference type="InterPro" id="IPR029071">
    <property type="entry name" value="Ubiquitin-like_domsf"/>
</dbReference>
<dbReference type="PROSITE" id="PS50053">
    <property type="entry name" value="UBIQUITIN_2"/>
    <property type="match status" value="1"/>
</dbReference>
<evidence type="ECO:0000313" key="2">
    <source>
        <dbReference type="EMBL" id="EGG14692.1"/>
    </source>
</evidence>
<accession>F4QBV4</accession>
<dbReference type="PANTHER" id="PTHR10562">
    <property type="entry name" value="SMALL UBIQUITIN-RELATED MODIFIER"/>
    <property type="match status" value="1"/>
</dbReference>
<dbReference type="KEGG" id="dfa:DFA_10950"/>
<dbReference type="Proteomes" id="UP000007797">
    <property type="component" value="Unassembled WGS sequence"/>
</dbReference>
<dbReference type="Gene3D" id="3.10.20.90">
    <property type="entry name" value="Phosphatidylinositol 3-kinase Catalytic Subunit, Chain A, domain 1"/>
    <property type="match status" value="1"/>
</dbReference>
<proteinExistence type="predicted"/>
<dbReference type="AlphaFoldDB" id="F4QBV4"/>
<gene>
    <name evidence="2" type="primary">sumo</name>
    <name evidence="2" type="ORF">DFA_10950</name>
</gene>
<dbReference type="CDD" id="cd16116">
    <property type="entry name" value="Ubl_Smt3_like"/>
    <property type="match status" value="1"/>
</dbReference>
<sequence>MSTKEEPGVPQEKKEEEQINLRVANSDGSEVYFKIKKTTPLKKLCDAFCQRQGINPNSVRFLFEGQRINPDRTPKDYNMENEDQLDCAIEQQGGSF</sequence>
<dbReference type="RefSeq" id="XP_004351200.1">
    <property type="nucleotide sequence ID" value="XM_004351148.1"/>
</dbReference>
<dbReference type="STRING" id="1054147.F4QBV4"/>
<keyword evidence="3" id="KW-1185">Reference proteome</keyword>
<dbReference type="Pfam" id="PF11976">
    <property type="entry name" value="Rad60-SLD"/>
    <property type="match status" value="1"/>
</dbReference>
<dbReference type="InterPro" id="IPR022617">
    <property type="entry name" value="Rad60/SUMO-like_dom"/>
</dbReference>
<organism evidence="2 3">
    <name type="scientific">Cavenderia fasciculata</name>
    <name type="common">Slime mold</name>
    <name type="synonym">Dictyostelium fasciculatum</name>
    <dbReference type="NCBI Taxonomy" id="261658"/>
    <lineage>
        <taxon>Eukaryota</taxon>
        <taxon>Amoebozoa</taxon>
        <taxon>Evosea</taxon>
        <taxon>Eumycetozoa</taxon>
        <taxon>Dictyostelia</taxon>
        <taxon>Acytosteliales</taxon>
        <taxon>Cavenderiaceae</taxon>
        <taxon>Cavenderia</taxon>
    </lineage>
</organism>
<dbReference type="SMART" id="SM00213">
    <property type="entry name" value="UBQ"/>
    <property type="match status" value="1"/>
</dbReference>
<evidence type="ECO:0000259" key="1">
    <source>
        <dbReference type="PROSITE" id="PS50053"/>
    </source>
</evidence>
<name>F4QBV4_CACFS</name>
<protein>
    <submittedName>
        <fullName evidence="2">Small ubiquitin-like protein</fullName>
    </submittedName>
</protein>
<reference evidence="3" key="1">
    <citation type="journal article" date="2011" name="Genome Res.">
        <title>Phylogeny-wide analysis of social amoeba genomes highlights ancient origins for complex intercellular communication.</title>
        <authorList>
            <person name="Heidel A.J."/>
            <person name="Lawal H.M."/>
            <person name="Felder M."/>
            <person name="Schilde C."/>
            <person name="Helps N.R."/>
            <person name="Tunggal B."/>
            <person name="Rivero F."/>
            <person name="John U."/>
            <person name="Schleicher M."/>
            <person name="Eichinger L."/>
            <person name="Platzer M."/>
            <person name="Noegel A.A."/>
            <person name="Schaap P."/>
            <person name="Gloeckner G."/>
        </authorList>
    </citation>
    <scope>NUCLEOTIDE SEQUENCE [LARGE SCALE GENOMIC DNA]</scope>
    <source>
        <strain evidence="3">SH3</strain>
    </source>
</reference>
<dbReference type="OrthoDB" id="442921at2759"/>